<feature type="compositionally biased region" description="Basic and acidic residues" evidence="2">
    <location>
        <begin position="488"/>
        <end position="529"/>
    </location>
</feature>
<dbReference type="Gene3D" id="3.40.630.190">
    <property type="entry name" value="LCP protein"/>
    <property type="match status" value="1"/>
</dbReference>
<dbReference type="PANTHER" id="PTHR33392:SF6">
    <property type="entry name" value="POLYISOPRENYL-TEICHOIC ACID--PEPTIDOGLYCAN TEICHOIC ACID TRANSFERASE TAGU"/>
    <property type="match status" value="1"/>
</dbReference>
<dbReference type="RefSeq" id="WP_189209245.1">
    <property type="nucleotide sequence ID" value="NZ_BMRB01000001.1"/>
</dbReference>
<feature type="compositionally biased region" description="Basic and acidic residues" evidence="2">
    <location>
        <begin position="156"/>
        <end position="166"/>
    </location>
</feature>
<evidence type="ECO:0000313" key="6">
    <source>
        <dbReference type="Proteomes" id="UP000660680"/>
    </source>
</evidence>
<evidence type="ECO:0000313" key="5">
    <source>
        <dbReference type="EMBL" id="GGS21049.1"/>
    </source>
</evidence>
<feature type="compositionally biased region" description="Basic and acidic residues" evidence="2">
    <location>
        <begin position="366"/>
        <end position="390"/>
    </location>
</feature>
<dbReference type="EMBL" id="BMRB01000001">
    <property type="protein sequence ID" value="GGS21049.1"/>
    <property type="molecule type" value="Genomic_DNA"/>
</dbReference>
<reference evidence="5" key="1">
    <citation type="journal article" date="2014" name="Int. J. Syst. Evol. Microbiol.">
        <title>Complete genome sequence of Corynebacterium casei LMG S-19264T (=DSM 44701T), isolated from a smear-ripened cheese.</title>
        <authorList>
            <consortium name="US DOE Joint Genome Institute (JGI-PGF)"/>
            <person name="Walter F."/>
            <person name="Albersmeier A."/>
            <person name="Kalinowski J."/>
            <person name="Ruckert C."/>
        </authorList>
    </citation>
    <scope>NUCLEOTIDE SEQUENCE</scope>
    <source>
        <strain evidence="5">JCM 3276</strain>
    </source>
</reference>
<dbReference type="NCBIfam" id="TIGR00350">
    <property type="entry name" value="lytR_cpsA_psr"/>
    <property type="match status" value="1"/>
</dbReference>
<feature type="region of interest" description="Disordered" evidence="2">
    <location>
        <begin position="1388"/>
        <end position="1419"/>
    </location>
</feature>
<dbReference type="Gene3D" id="3.30.70.2390">
    <property type="match status" value="1"/>
</dbReference>
<dbReference type="InterPro" id="IPR050922">
    <property type="entry name" value="LytR/CpsA/Psr_CW_biosynth"/>
</dbReference>
<evidence type="ECO:0000259" key="3">
    <source>
        <dbReference type="Pfam" id="PF03816"/>
    </source>
</evidence>
<name>A0A918L8V5_9PSEU</name>
<comment type="similarity">
    <text evidence="1">Belongs to the LytR/CpsA/Psr (LCP) family.</text>
</comment>
<keyword evidence="6" id="KW-1185">Reference proteome</keyword>
<dbReference type="InterPro" id="IPR004474">
    <property type="entry name" value="LytR_CpsA_psr"/>
</dbReference>
<sequence length="1542" mass="165925">MPDDYDGDGAPPSGPGGKRRAPDPADQPRRRRRSLDDGDGVSVSDLVERHTASRADLPAPGRRRADESRHAAPESPRPKRGGVEDLGAAMQGRRAAAEQADTPPGRHGRRQAPEQPPGRLPDHSAPAAYPQQPYRESTPPAHRGAPDPTPRGAVDPAHRAAAEHHPPAHRAAPDLPSAHHVGPDHQSSGYRGAPDLPSAHHVDPDHQPSAYRSAPDQPSAHHVGPDHHAAAEPSPRRAPTRRATPDPLPRRAGADPELPNHRASDHQPPDYRAGHESLPRRAAADHQLPDHPAAAGPEPLPRRPGTDRQPPGHRVPGHESLPRRADEDQLPDHRVPGHESLPRRGGGDRQVSDHRAAGEQPLPRRGAVDHEVPGHRGVEQPTAHRVEPAVRDGLPPNPPEANHRPRPRRAPRGPVVDPVAPPVEPGGPQRASIPADVVRQATGAHRIPADAGLDFDQYVPPEPPRRPAPPRPARPLPEPTRTGDLPEDDRPSAHYPPRHEPFPRDHHEPPTPDDHFPVDHRAPDADRRPSGPHPRPTARHPLPRPTEDHPATGRHPLPSPPATFADTPHPSRRQPTGQHPLAPEDPAFPDAPRPARRQPTSQPIAAEDPAFADAPRPGRRQPTGQHPIAAEDPTFADGPRPGRRQPTGQHPIAPEDPTFADGPRPGRRQPTGQHPIAAEDPTFADGPRPGRRQPTGQHPIAAEDPTFADGPRPGRRQPTGQHPLGPEDPAFVEGPHRRQPSGHPMPPEDAFADAPRPGRRQPTGQHPIAPEDPAFADGPHPGRRQGPGRPVSAEDYVDGPLPGRRPIPAEDAAFADGPHPGRRQAPSHPVPAEDFADGPQPSRRQHPADDGFGQRRPQPPGRFPADAEGPHPSGRFPVDADGPQPSGRFPIDTDGPQPSGRFPVDADGPQPSGRFPVDPAADIAARLDGEGKPRIPRQQPPGQSSMPNPAHPEETQKVALTPPPGVSAADAVGMTTEMEPIGEATQKRRRVDQTLARFSKVHDELKAEEKAKRAKRRLPWNAEDDELEEQLEELAKPPGEAGADAEEKPKPKKRGLFARVFAGTTAILVFTATGVGWGFLKHTGDSIDKVRALDPNSDAIQNAEAQHGDENFLLIGSDSREGAEAEDGVGDAGQVPGARADTTMIAHVPADRSRVVIVSFPRDLEIQRPECERFDPATNDYTGETVAGQQAAKLNTAYQVGGPLCATKVVQELSGLRITRFIGIDFHGFKDMVDAVDGVSVCVEEPMYDTYMKKWIVQKAGTAVELRGDQALDFVRARHVRGDPTSDYGRIKRQQRFLSSLLRKSMSGQVLLDPGKLTGFTEAFTKSTFGDNITVESLFSLGQSLQGLEAGRVTFLTVPTVGLPNDRGNEELRVEDNAALFRAIVNNQPLPGEKPAEKADTQQRALPQSSPLRARQQQVDPKTLKIQVLNGGNTTGRIARDTGEKLAEYGYDVMMVSSAPKVAHTVIYYGTGNEAAARTLASSIPGVHLKADASMGKALVLVIGPEYDGEVVAPGTAKVTEPEPEKLPEDLSAINGGDVTCA</sequence>
<dbReference type="InterPro" id="IPR027381">
    <property type="entry name" value="LytR/CpsA/Psr_C"/>
</dbReference>
<feature type="domain" description="Cell envelope-related transcriptional attenuator" evidence="3">
    <location>
        <begin position="1139"/>
        <end position="1305"/>
    </location>
</feature>
<proteinExistence type="inferred from homology"/>
<dbReference type="Pfam" id="PF13399">
    <property type="entry name" value="LytR_C"/>
    <property type="match status" value="1"/>
</dbReference>
<dbReference type="PANTHER" id="PTHR33392">
    <property type="entry name" value="POLYISOPRENYL-TEICHOIC ACID--PEPTIDOGLYCAN TEICHOIC ACID TRANSFERASE TAGU"/>
    <property type="match status" value="1"/>
</dbReference>
<gene>
    <name evidence="5" type="ORF">GCM10010171_12160</name>
</gene>
<comment type="caution">
    <text evidence="5">The sequence shown here is derived from an EMBL/GenBank/DDBJ whole genome shotgun (WGS) entry which is preliminary data.</text>
</comment>
<organism evidence="5 6">
    <name type="scientific">Actinokineospora fastidiosa</name>
    <dbReference type="NCBI Taxonomy" id="1816"/>
    <lineage>
        <taxon>Bacteria</taxon>
        <taxon>Bacillati</taxon>
        <taxon>Actinomycetota</taxon>
        <taxon>Actinomycetes</taxon>
        <taxon>Pseudonocardiales</taxon>
        <taxon>Pseudonocardiaceae</taxon>
        <taxon>Actinokineospora</taxon>
    </lineage>
</organism>
<feature type="compositionally biased region" description="Basic and acidic residues" evidence="2">
    <location>
        <begin position="316"/>
        <end position="357"/>
    </location>
</feature>
<feature type="compositionally biased region" description="Basic and acidic residues" evidence="2">
    <location>
        <begin position="63"/>
        <end position="72"/>
    </location>
</feature>
<feature type="compositionally biased region" description="Low complexity" evidence="2">
    <location>
        <begin position="580"/>
        <end position="590"/>
    </location>
</feature>
<feature type="region of interest" description="Disordered" evidence="2">
    <location>
        <begin position="1"/>
        <end position="990"/>
    </location>
</feature>
<feature type="region of interest" description="Disordered" evidence="2">
    <location>
        <begin position="1005"/>
        <end position="1024"/>
    </location>
</feature>
<protein>
    <submittedName>
        <fullName evidence="5">Uncharacterized protein</fullName>
    </submittedName>
</protein>
<dbReference type="Proteomes" id="UP000660680">
    <property type="component" value="Unassembled WGS sequence"/>
</dbReference>
<dbReference type="Pfam" id="PF03816">
    <property type="entry name" value="LytR_cpsA_psr"/>
    <property type="match status" value="1"/>
</dbReference>
<evidence type="ECO:0000259" key="4">
    <source>
        <dbReference type="Pfam" id="PF13399"/>
    </source>
</evidence>
<feature type="compositionally biased region" description="Polar residues" evidence="2">
    <location>
        <begin position="1402"/>
        <end position="1419"/>
    </location>
</feature>
<feature type="domain" description="LytR/CpsA/Psr regulator C-terminal" evidence="4">
    <location>
        <begin position="1424"/>
        <end position="1507"/>
    </location>
</feature>
<accession>A0A918L8V5</accession>
<evidence type="ECO:0000256" key="1">
    <source>
        <dbReference type="ARBA" id="ARBA00006068"/>
    </source>
</evidence>
<evidence type="ECO:0000256" key="2">
    <source>
        <dbReference type="SAM" id="MobiDB-lite"/>
    </source>
</evidence>
<reference evidence="5" key="2">
    <citation type="submission" date="2020-09" db="EMBL/GenBank/DDBJ databases">
        <authorList>
            <person name="Sun Q."/>
            <person name="Ohkuma M."/>
        </authorList>
    </citation>
    <scope>NUCLEOTIDE SEQUENCE</scope>
    <source>
        <strain evidence="5">JCM 3276</strain>
    </source>
</reference>
<feature type="compositionally biased region" description="Pro residues" evidence="2">
    <location>
        <begin position="460"/>
        <end position="478"/>
    </location>
</feature>
<feature type="compositionally biased region" description="Basic and acidic residues" evidence="2">
    <location>
        <begin position="248"/>
        <end position="289"/>
    </location>
</feature>